<proteinExistence type="predicted"/>
<dbReference type="KEGG" id="tet:TTHERM_00756380"/>
<organism evidence="2 3">
    <name type="scientific">Tetrahymena thermophila (strain SB210)</name>
    <dbReference type="NCBI Taxonomy" id="312017"/>
    <lineage>
        <taxon>Eukaryota</taxon>
        <taxon>Sar</taxon>
        <taxon>Alveolata</taxon>
        <taxon>Ciliophora</taxon>
        <taxon>Intramacronucleata</taxon>
        <taxon>Oligohymenophorea</taxon>
        <taxon>Hymenostomatida</taxon>
        <taxon>Tetrahymenina</taxon>
        <taxon>Tetrahymenidae</taxon>
        <taxon>Tetrahymena</taxon>
    </lineage>
</organism>
<evidence type="ECO:0000313" key="2">
    <source>
        <dbReference type="EMBL" id="EAR84090.3"/>
    </source>
</evidence>
<accession>I7LT20</accession>
<evidence type="ECO:0000256" key="1">
    <source>
        <dbReference type="SAM" id="MobiDB-lite"/>
    </source>
</evidence>
<feature type="compositionally biased region" description="Low complexity" evidence="1">
    <location>
        <begin position="8"/>
        <end position="21"/>
    </location>
</feature>
<dbReference type="EMBL" id="GG662437">
    <property type="protein sequence ID" value="EAR84090.3"/>
    <property type="molecule type" value="Genomic_DNA"/>
</dbReference>
<dbReference type="RefSeq" id="XP_001031753.3">
    <property type="nucleotide sequence ID" value="XM_001031753.3"/>
</dbReference>
<evidence type="ECO:0000313" key="3">
    <source>
        <dbReference type="Proteomes" id="UP000009168"/>
    </source>
</evidence>
<name>I7LT20_TETTS</name>
<feature type="region of interest" description="Disordered" evidence="1">
    <location>
        <begin position="1"/>
        <end position="26"/>
    </location>
</feature>
<dbReference type="HOGENOM" id="CLU_1036179_0_0_1"/>
<protein>
    <submittedName>
        <fullName evidence="2">Uncharacterized protein</fullName>
    </submittedName>
</protein>
<dbReference type="GeneID" id="7838791"/>
<sequence>MSKQNTFQQLSDSQQQQQHQQNRGGRFDLDNTIRIKENYIYLYPEIQINKFITQYIEDNQKKFTANHLIEEYLNHFLEEQKNIQLQKMQSYHPEYALKTPNAKIYNIAFYFQEYLHQLPQENTNSNEQKKSVLDLSIGKKQWNDLLAGTNRCIPTNIMEIILSKEHDEEQILALMLLNLYAISNEEIAIELFQIVANLYDPQFITTNEALNKILIQYIVCIILRQNHHNQQTRSRENINQIYSRIQEKYQFTLTDDYVVQFQKPQILQQ</sequence>
<reference evidence="3" key="1">
    <citation type="journal article" date="2006" name="PLoS Biol.">
        <title>Macronuclear genome sequence of the ciliate Tetrahymena thermophila, a model eukaryote.</title>
        <authorList>
            <person name="Eisen J.A."/>
            <person name="Coyne R.S."/>
            <person name="Wu M."/>
            <person name="Wu D."/>
            <person name="Thiagarajan M."/>
            <person name="Wortman J.R."/>
            <person name="Badger J.H."/>
            <person name="Ren Q."/>
            <person name="Amedeo P."/>
            <person name="Jones K.M."/>
            <person name="Tallon L.J."/>
            <person name="Delcher A.L."/>
            <person name="Salzberg S.L."/>
            <person name="Silva J.C."/>
            <person name="Haas B.J."/>
            <person name="Majoros W.H."/>
            <person name="Farzad M."/>
            <person name="Carlton J.M."/>
            <person name="Smith R.K. Jr."/>
            <person name="Garg J."/>
            <person name="Pearlman R.E."/>
            <person name="Karrer K.M."/>
            <person name="Sun L."/>
            <person name="Manning G."/>
            <person name="Elde N.C."/>
            <person name="Turkewitz A.P."/>
            <person name="Asai D.J."/>
            <person name="Wilkes D.E."/>
            <person name="Wang Y."/>
            <person name="Cai H."/>
            <person name="Collins K."/>
            <person name="Stewart B.A."/>
            <person name="Lee S.R."/>
            <person name="Wilamowska K."/>
            <person name="Weinberg Z."/>
            <person name="Ruzzo W.L."/>
            <person name="Wloga D."/>
            <person name="Gaertig J."/>
            <person name="Frankel J."/>
            <person name="Tsao C.-C."/>
            <person name="Gorovsky M.A."/>
            <person name="Keeling P.J."/>
            <person name="Waller R.F."/>
            <person name="Patron N.J."/>
            <person name="Cherry J.M."/>
            <person name="Stover N.A."/>
            <person name="Krieger C.J."/>
            <person name="del Toro C."/>
            <person name="Ryder H.F."/>
            <person name="Williamson S.C."/>
            <person name="Barbeau R.A."/>
            <person name="Hamilton E.P."/>
            <person name="Orias E."/>
        </authorList>
    </citation>
    <scope>NUCLEOTIDE SEQUENCE [LARGE SCALE GENOMIC DNA]</scope>
    <source>
        <strain evidence="3">SB210</strain>
    </source>
</reference>
<keyword evidence="3" id="KW-1185">Reference proteome</keyword>
<dbReference type="AlphaFoldDB" id="I7LT20"/>
<dbReference type="InParanoid" id="I7LT20"/>
<gene>
    <name evidence="2" type="ORF">TTHERM_00756380</name>
</gene>
<dbReference type="Proteomes" id="UP000009168">
    <property type="component" value="Unassembled WGS sequence"/>
</dbReference>